<gene>
    <name evidence="8" type="ORF">BJI67_12270</name>
</gene>
<organism evidence="8 9">
    <name type="scientific">Acidihalobacter aeolianus</name>
    <dbReference type="NCBI Taxonomy" id="2792603"/>
    <lineage>
        <taxon>Bacteria</taxon>
        <taxon>Pseudomonadati</taxon>
        <taxon>Pseudomonadota</taxon>
        <taxon>Gammaproteobacteria</taxon>
        <taxon>Chromatiales</taxon>
        <taxon>Ectothiorhodospiraceae</taxon>
        <taxon>Acidihalobacter</taxon>
    </lineage>
</organism>
<keyword evidence="5" id="KW-0812">Transmembrane</keyword>
<dbReference type="NCBIfam" id="NF033592">
    <property type="entry name" value="transpos_IS4_1"/>
    <property type="match status" value="1"/>
</dbReference>
<dbReference type="InterPro" id="IPR012337">
    <property type="entry name" value="RNaseH-like_sf"/>
</dbReference>
<evidence type="ECO:0000259" key="7">
    <source>
        <dbReference type="Pfam" id="PF14294"/>
    </source>
</evidence>
<dbReference type="PANTHER" id="PTHR33258:SF1">
    <property type="entry name" value="TRANSPOSASE INSL FOR INSERTION SEQUENCE ELEMENT IS186A-RELATED"/>
    <property type="match status" value="1"/>
</dbReference>
<dbReference type="AlphaFoldDB" id="A0A1D8K9W1"/>
<proteinExistence type="inferred from homology"/>
<keyword evidence="5" id="KW-0472">Membrane</keyword>
<dbReference type="Gene3D" id="3.90.350.10">
    <property type="entry name" value="Transposase Inhibitor Protein From Tn5, Chain A, domain 1"/>
    <property type="match status" value="1"/>
</dbReference>
<dbReference type="Proteomes" id="UP000095342">
    <property type="component" value="Chromosome"/>
</dbReference>
<evidence type="ECO:0000313" key="9">
    <source>
        <dbReference type="Proteomes" id="UP000095342"/>
    </source>
</evidence>
<dbReference type="KEGG" id="aaeo:BJI67_12270"/>
<evidence type="ECO:0000313" key="8">
    <source>
        <dbReference type="EMBL" id="AOV17726.1"/>
    </source>
</evidence>
<dbReference type="EMBL" id="CP017448">
    <property type="protein sequence ID" value="AOV17726.1"/>
    <property type="molecule type" value="Genomic_DNA"/>
</dbReference>
<reference evidence="8 9" key="1">
    <citation type="submission" date="2016-09" db="EMBL/GenBank/DDBJ databases">
        <title>Acidihalobacter prosperus V6 (DSM14174).</title>
        <authorList>
            <person name="Khaleque H.N."/>
            <person name="Ramsay J.P."/>
            <person name="Murphy R.J.T."/>
            <person name="Kaksonen A.H."/>
            <person name="Boxall N.J."/>
            <person name="Watkin E.L.J."/>
        </authorList>
    </citation>
    <scope>NUCLEOTIDE SEQUENCE [LARGE SCALE GENOMIC DNA]</scope>
    <source>
        <strain evidence="8 9">V6</strain>
    </source>
</reference>
<dbReference type="GO" id="GO:0003677">
    <property type="term" value="F:DNA binding"/>
    <property type="evidence" value="ECO:0007669"/>
    <property type="project" value="UniProtKB-KW"/>
</dbReference>
<feature type="transmembrane region" description="Helical" evidence="5">
    <location>
        <begin position="316"/>
        <end position="335"/>
    </location>
</feature>
<sequence length="403" mass="45912">MAHNNTVFAQLLKLLPRHEFETLARQHHHGARLRSTSRWSQFVAMTLAQLAGRASLRDVVSNLGAQSAKLYHLGAARVTRSSLARLNATQPHSLYEQLAGRLLHQCQCRAPRHGFRFKNTLYSLDASTIDLCLSVFPWARFRQTKGAVKLHVGLDHDGLLPAFLTITDGKTADITAARALRRPKASIVVMDRGYTDYAWYHRLHTQGLFFVTRLRKRACYRVTERRPVRKAQGLTSDQTIELNGAKAGNCPIRLRRIGFRDPATGQHYAFLTNHFGLAAATIAQIYKARWQIDLFFKWIKQNLKIKTFLGTSRNAVMTQIWIAVCVYLLLAYLNFVSKISSSLKQIIRLLQLNLFERRDLLALLRGAPPRASRLTTPNQPALRLNIHGTAVYEHKHFRNHVID</sequence>
<dbReference type="Pfam" id="PF01609">
    <property type="entry name" value="DDE_Tnp_1"/>
    <property type="match status" value="1"/>
</dbReference>
<evidence type="ECO:0000256" key="2">
    <source>
        <dbReference type="ARBA" id="ARBA00022578"/>
    </source>
</evidence>
<dbReference type="InterPro" id="IPR002559">
    <property type="entry name" value="Transposase_11"/>
</dbReference>
<dbReference type="GO" id="GO:0006313">
    <property type="term" value="P:DNA transposition"/>
    <property type="evidence" value="ECO:0007669"/>
    <property type="project" value="InterPro"/>
</dbReference>
<keyword evidence="5" id="KW-1133">Transmembrane helix</keyword>
<evidence type="ECO:0000256" key="5">
    <source>
        <dbReference type="SAM" id="Phobius"/>
    </source>
</evidence>
<evidence type="ECO:0000256" key="3">
    <source>
        <dbReference type="ARBA" id="ARBA00023125"/>
    </source>
</evidence>
<dbReference type="PANTHER" id="PTHR33258">
    <property type="entry name" value="TRANSPOSASE INSL FOR INSERTION SEQUENCE ELEMENT IS186A-RELATED"/>
    <property type="match status" value="1"/>
</dbReference>
<feature type="domain" description="Transposase IS4-like" evidence="6">
    <location>
        <begin position="121"/>
        <end position="329"/>
    </location>
</feature>
<protein>
    <submittedName>
        <fullName evidence="8">IS4 family transposase</fullName>
    </submittedName>
</protein>
<accession>A0A1D8K9W1</accession>
<feature type="domain" description="DUF4372" evidence="7">
    <location>
        <begin position="3"/>
        <end position="75"/>
    </location>
</feature>
<dbReference type="SUPFAM" id="SSF53098">
    <property type="entry name" value="Ribonuclease H-like"/>
    <property type="match status" value="1"/>
</dbReference>
<evidence type="ECO:0000256" key="1">
    <source>
        <dbReference type="ARBA" id="ARBA00010075"/>
    </source>
</evidence>
<dbReference type="InterPro" id="IPR047952">
    <property type="entry name" value="Transpos_IS4"/>
</dbReference>
<dbReference type="InterPro" id="IPR025399">
    <property type="entry name" value="DUF4372"/>
</dbReference>
<keyword evidence="9" id="KW-1185">Reference proteome</keyword>
<name>A0A1D8K9W1_9GAMM</name>
<keyword evidence="3" id="KW-0238">DNA-binding</keyword>
<keyword evidence="2" id="KW-0815">Transposition</keyword>
<evidence type="ECO:0000259" key="6">
    <source>
        <dbReference type="Pfam" id="PF01609"/>
    </source>
</evidence>
<dbReference type="GO" id="GO:0004803">
    <property type="term" value="F:transposase activity"/>
    <property type="evidence" value="ECO:0007669"/>
    <property type="project" value="InterPro"/>
</dbReference>
<comment type="similarity">
    <text evidence="1">Belongs to the transposase 11 family.</text>
</comment>
<dbReference type="RefSeq" id="WP_070073264.1">
    <property type="nucleotide sequence ID" value="NZ_CP017448.1"/>
</dbReference>
<evidence type="ECO:0000256" key="4">
    <source>
        <dbReference type="ARBA" id="ARBA00023172"/>
    </source>
</evidence>
<dbReference type="Pfam" id="PF14294">
    <property type="entry name" value="DUF4372"/>
    <property type="match status" value="1"/>
</dbReference>
<keyword evidence="4" id="KW-0233">DNA recombination</keyword>